<organism evidence="4 5">
    <name type="scientific">Passalora fulva</name>
    <name type="common">Tomato leaf mold</name>
    <name type="synonym">Cladosporium fulvum</name>
    <dbReference type="NCBI Taxonomy" id="5499"/>
    <lineage>
        <taxon>Eukaryota</taxon>
        <taxon>Fungi</taxon>
        <taxon>Dikarya</taxon>
        <taxon>Ascomycota</taxon>
        <taxon>Pezizomycotina</taxon>
        <taxon>Dothideomycetes</taxon>
        <taxon>Dothideomycetidae</taxon>
        <taxon>Mycosphaerellales</taxon>
        <taxon>Mycosphaerellaceae</taxon>
        <taxon>Fulvia</taxon>
    </lineage>
</organism>
<evidence type="ECO:0000256" key="1">
    <source>
        <dbReference type="ARBA" id="ARBA00001917"/>
    </source>
</evidence>
<dbReference type="InterPro" id="IPR037396">
    <property type="entry name" value="FMN_HAD"/>
</dbReference>
<dbReference type="InterPro" id="IPR000262">
    <property type="entry name" value="FMN-dep_DH"/>
</dbReference>
<sequence length="189" mass="20688">MIRHNKPINPMLNRQGHILPGRNALQPQLHFRLTPQPLNGRVPIQARIIIEAFRFGGRLSSSCSRPDSRRLGHSIPRVGRIGCGIHSGSVQAWARRRRGECVTTAPVDGGNRRGSDIFKALALGASFCFVGRIPIWGLACNGQEGVELGLRILMQGLKLTMGLAGCRSIKDISRNHVTYLNSDGILAKL</sequence>
<dbReference type="PANTHER" id="PTHR10578:SF149">
    <property type="entry name" value="2-HYDROXYACID OXIDASE 2"/>
    <property type="match status" value="1"/>
</dbReference>
<dbReference type="PANTHER" id="PTHR10578">
    <property type="entry name" value="S -2-HYDROXY-ACID OXIDASE-RELATED"/>
    <property type="match status" value="1"/>
</dbReference>
<protein>
    <submittedName>
        <fullName evidence="4">Oxidase FUB9</fullName>
    </submittedName>
</protein>
<dbReference type="Proteomes" id="UP000756132">
    <property type="component" value="Chromosome 7"/>
</dbReference>
<dbReference type="InterPro" id="IPR013785">
    <property type="entry name" value="Aldolase_TIM"/>
</dbReference>
<evidence type="ECO:0000313" key="4">
    <source>
        <dbReference type="EMBL" id="UJO20424.1"/>
    </source>
</evidence>
<dbReference type="GO" id="GO:0016491">
    <property type="term" value="F:oxidoreductase activity"/>
    <property type="evidence" value="ECO:0007669"/>
    <property type="project" value="UniProtKB-KW"/>
</dbReference>
<dbReference type="AlphaFoldDB" id="A0A9Q8US27"/>
<dbReference type="EMBL" id="CP090169">
    <property type="protein sequence ID" value="UJO20424.1"/>
    <property type="molecule type" value="Genomic_DNA"/>
</dbReference>
<gene>
    <name evidence="4" type="ORF">CLAFUR5_09992</name>
</gene>
<dbReference type="Pfam" id="PF01070">
    <property type="entry name" value="FMN_dh"/>
    <property type="match status" value="1"/>
</dbReference>
<dbReference type="GeneID" id="71989870"/>
<dbReference type="Gene3D" id="3.20.20.70">
    <property type="entry name" value="Aldolase class I"/>
    <property type="match status" value="1"/>
</dbReference>
<proteinExistence type="predicted"/>
<keyword evidence="2" id="KW-0560">Oxidoreductase</keyword>
<dbReference type="SUPFAM" id="SSF51395">
    <property type="entry name" value="FMN-linked oxidoreductases"/>
    <property type="match status" value="1"/>
</dbReference>
<evidence type="ECO:0000259" key="3">
    <source>
        <dbReference type="PROSITE" id="PS51349"/>
    </source>
</evidence>
<dbReference type="RefSeq" id="XP_047764790.1">
    <property type="nucleotide sequence ID" value="XM_047909140.1"/>
</dbReference>
<reference evidence="4" key="2">
    <citation type="journal article" date="2022" name="Microb. Genom.">
        <title>A chromosome-scale genome assembly of the tomato pathogen Cladosporium fulvum reveals a compartmentalized genome architecture and the presence of a dispensable chromosome.</title>
        <authorList>
            <person name="Zaccaron A.Z."/>
            <person name="Chen L.H."/>
            <person name="Samaras A."/>
            <person name="Stergiopoulos I."/>
        </authorList>
    </citation>
    <scope>NUCLEOTIDE SEQUENCE</scope>
    <source>
        <strain evidence="4">Race5_Kim</strain>
    </source>
</reference>
<evidence type="ECO:0000313" key="5">
    <source>
        <dbReference type="Proteomes" id="UP000756132"/>
    </source>
</evidence>
<comment type="cofactor">
    <cofactor evidence="1">
        <name>FMN</name>
        <dbReference type="ChEBI" id="CHEBI:58210"/>
    </cofactor>
</comment>
<feature type="domain" description="FMN hydroxy acid dehydrogenase" evidence="3">
    <location>
        <begin position="107"/>
        <end position="182"/>
    </location>
</feature>
<accession>A0A9Q8US27</accession>
<keyword evidence="5" id="KW-1185">Reference proteome</keyword>
<evidence type="ECO:0000256" key="2">
    <source>
        <dbReference type="ARBA" id="ARBA00023002"/>
    </source>
</evidence>
<dbReference type="PROSITE" id="PS51349">
    <property type="entry name" value="FMN_HYDROXY_ACID_DH_2"/>
    <property type="match status" value="1"/>
</dbReference>
<dbReference type="OrthoDB" id="1925334at2759"/>
<name>A0A9Q8US27_PASFU</name>
<dbReference type="KEGG" id="ffu:CLAFUR5_09992"/>
<reference evidence="4" key="1">
    <citation type="submission" date="2021-12" db="EMBL/GenBank/DDBJ databases">
        <authorList>
            <person name="Zaccaron A."/>
            <person name="Stergiopoulos I."/>
        </authorList>
    </citation>
    <scope>NUCLEOTIDE SEQUENCE</scope>
    <source>
        <strain evidence="4">Race5_Kim</strain>
    </source>
</reference>